<dbReference type="Proteomes" id="UP000276991">
    <property type="component" value="Unassembled WGS sequence"/>
</dbReference>
<sequence length="180" mass="21184">MDVNLNPDVITEVWRSIEEKTPFDECMNIDPKSMKELCSVLEELNRLTKYDDPNSVLEGTNFSELNKQHMLRLWHAKTINDMKWGIDVVIANSNIRKSLHPKIWLVVDGQEIEMNLEVFAKLRFDYKELPLNNQAFALQMPFLEKKQKEMEKKECEFGEKRIKRLCSKEILVEIGGRNNN</sequence>
<evidence type="ECO:0000313" key="1">
    <source>
        <dbReference type="EMBL" id="VBB33168.1"/>
    </source>
</evidence>
<dbReference type="AlphaFoldDB" id="A0A498SWH0"/>
<dbReference type="OrthoDB" id="5773249at2759"/>
<evidence type="ECO:0000313" key="2">
    <source>
        <dbReference type="Proteomes" id="UP000276991"/>
    </source>
</evidence>
<name>A0A498SWH0_ACAVI</name>
<organism evidence="1 2">
    <name type="scientific">Acanthocheilonema viteae</name>
    <name type="common">Filarial nematode worm</name>
    <name type="synonym">Dipetalonema viteae</name>
    <dbReference type="NCBI Taxonomy" id="6277"/>
    <lineage>
        <taxon>Eukaryota</taxon>
        <taxon>Metazoa</taxon>
        <taxon>Ecdysozoa</taxon>
        <taxon>Nematoda</taxon>
        <taxon>Chromadorea</taxon>
        <taxon>Rhabditida</taxon>
        <taxon>Spirurina</taxon>
        <taxon>Spiruromorpha</taxon>
        <taxon>Filarioidea</taxon>
        <taxon>Onchocercidae</taxon>
        <taxon>Acanthocheilonema</taxon>
    </lineage>
</organism>
<keyword evidence="2" id="KW-1185">Reference proteome</keyword>
<accession>A0A498SWH0</accession>
<dbReference type="EMBL" id="UPTC01002195">
    <property type="protein sequence ID" value="VBB33168.1"/>
    <property type="molecule type" value="Genomic_DNA"/>
</dbReference>
<protein>
    <recommendedName>
        <fullName evidence="3">COMM domain-containing protein</fullName>
    </recommendedName>
</protein>
<reference evidence="1 2" key="1">
    <citation type="submission" date="2018-08" db="EMBL/GenBank/DDBJ databases">
        <authorList>
            <person name="Laetsch R D."/>
            <person name="Stevens L."/>
            <person name="Kumar S."/>
            <person name="Blaxter L. M."/>
        </authorList>
    </citation>
    <scope>NUCLEOTIDE SEQUENCE [LARGE SCALE GENOMIC DNA]</scope>
</reference>
<gene>
    <name evidence="1" type="ORF">NAV_LOCUS7959</name>
</gene>
<evidence type="ECO:0008006" key="3">
    <source>
        <dbReference type="Google" id="ProtNLM"/>
    </source>
</evidence>
<proteinExistence type="predicted"/>